<comment type="caution">
    <text evidence="9">The sequence shown here is derived from an EMBL/GenBank/DDBJ whole genome shotgun (WGS) entry which is preliminary data.</text>
</comment>
<sequence>MDNSQEIAKDYSQPVSIADDDSRETVIRKESLQEKLRSAGSFVLFLASRLVQALFVVWSAVTLAFIAVHCAPGDIVDSLLTDTEKSNEQMRLRVIEEWGLDKPVIVQYVGYIGKLLHGDFGTSYAQKKSVNAIFAEQFPATIQLTVVALIISVVVAIIGALFISRRTNVVVGSLYKGIELTLLSTPPFWFGILLLFVFSFTLGWFPVAGSSGIKSLVLPALAIGIPMGANLSQILRQGIEKSEEQPYTLTSLSRGLSPRAIRWHHSLRHASIPALTVGGMMVGGLLGGAVITEQVFGRPGLGQIALNAINSKDLPVILAVVFVSSLVFVLASTLVDVLYFVVDPRLKVARSEE</sequence>
<feature type="transmembrane region" description="Helical" evidence="7">
    <location>
        <begin position="213"/>
        <end position="231"/>
    </location>
</feature>
<evidence type="ECO:0000256" key="4">
    <source>
        <dbReference type="ARBA" id="ARBA00022692"/>
    </source>
</evidence>
<dbReference type="RefSeq" id="WP_404441061.1">
    <property type="nucleotide sequence ID" value="NZ_JAOQBW010000003.1"/>
</dbReference>
<keyword evidence="4 7" id="KW-0812">Transmembrane</keyword>
<dbReference type="PANTHER" id="PTHR43163">
    <property type="entry name" value="DIPEPTIDE TRANSPORT SYSTEM PERMEASE PROTEIN DPPB-RELATED"/>
    <property type="match status" value="1"/>
</dbReference>
<dbReference type="EMBL" id="JAOQBW010000003">
    <property type="protein sequence ID" value="MFK3576449.1"/>
    <property type="molecule type" value="Genomic_DNA"/>
</dbReference>
<name>A0ABW8KRC0_9BIFI</name>
<evidence type="ECO:0000256" key="2">
    <source>
        <dbReference type="ARBA" id="ARBA00022448"/>
    </source>
</evidence>
<dbReference type="InterPro" id="IPR045621">
    <property type="entry name" value="BPD_transp_1_N"/>
</dbReference>
<keyword evidence="10" id="KW-1185">Reference proteome</keyword>
<dbReference type="Pfam" id="PF19300">
    <property type="entry name" value="BPD_transp_1_N"/>
    <property type="match status" value="1"/>
</dbReference>
<evidence type="ECO:0000256" key="3">
    <source>
        <dbReference type="ARBA" id="ARBA00022475"/>
    </source>
</evidence>
<dbReference type="InterPro" id="IPR000515">
    <property type="entry name" value="MetI-like"/>
</dbReference>
<feature type="transmembrane region" description="Helical" evidence="7">
    <location>
        <begin position="272"/>
        <end position="296"/>
    </location>
</feature>
<dbReference type="Pfam" id="PF00528">
    <property type="entry name" value="BPD_transp_1"/>
    <property type="match status" value="1"/>
</dbReference>
<keyword evidence="5 7" id="KW-1133">Transmembrane helix</keyword>
<feature type="transmembrane region" description="Helical" evidence="7">
    <location>
        <begin position="316"/>
        <end position="342"/>
    </location>
</feature>
<evidence type="ECO:0000313" key="9">
    <source>
        <dbReference type="EMBL" id="MFK3576449.1"/>
    </source>
</evidence>
<feature type="transmembrane region" description="Helical" evidence="7">
    <location>
        <begin position="188"/>
        <end position="207"/>
    </location>
</feature>
<organism evidence="9 10">
    <name type="scientific">Bifidobacterium thermacidophilum</name>
    <dbReference type="NCBI Taxonomy" id="246618"/>
    <lineage>
        <taxon>Bacteria</taxon>
        <taxon>Bacillati</taxon>
        <taxon>Actinomycetota</taxon>
        <taxon>Actinomycetes</taxon>
        <taxon>Bifidobacteriales</taxon>
        <taxon>Bifidobacteriaceae</taxon>
        <taxon>Bifidobacterium</taxon>
    </lineage>
</organism>
<dbReference type="Proteomes" id="UP001620273">
    <property type="component" value="Unassembled WGS sequence"/>
</dbReference>
<feature type="transmembrane region" description="Helical" evidence="7">
    <location>
        <begin position="42"/>
        <end position="68"/>
    </location>
</feature>
<evidence type="ECO:0000256" key="7">
    <source>
        <dbReference type="RuleBase" id="RU363032"/>
    </source>
</evidence>
<evidence type="ECO:0000256" key="5">
    <source>
        <dbReference type="ARBA" id="ARBA00022989"/>
    </source>
</evidence>
<keyword evidence="2 7" id="KW-0813">Transport</keyword>
<keyword evidence="6 7" id="KW-0472">Membrane</keyword>
<dbReference type="PROSITE" id="PS50928">
    <property type="entry name" value="ABC_TM1"/>
    <property type="match status" value="1"/>
</dbReference>
<dbReference type="InterPro" id="IPR035906">
    <property type="entry name" value="MetI-like_sf"/>
</dbReference>
<reference evidence="9 10" key="1">
    <citation type="submission" date="2022-09" db="EMBL/GenBank/DDBJ databases">
        <title>Genome sequencing of four strains from tibetan pig.</title>
        <authorList>
            <person name="Feng J."/>
        </authorList>
    </citation>
    <scope>NUCLEOTIDE SEQUENCE [LARGE SCALE GENOMIC DNA]</scope>
    <source>
        <strain evidence="9 10">11-1-1</strain>
    </source>
</reference>
<dbReference type="CDD" id="cd06261">
    <property type="entry name" value="TM_PBP2"/>
    <property type="match status" value="1"/>
</dbReference>
<comment type="subcellular location">
    <subcellularLocation>
        <location evidence="1 7">Cell membrane</location>
        <topology evidence="1 7">Multi-pass membrane protein</topology>
    </subcellularLocation>
</comment>
<dbReference type="SUPFAM" id="SSF161098">
    <property type="entry name" value="MetI-like"/>
    <property type="match status" value="1"/>
</dbReference>
<accession>A0ABW8KRC0</accession>
<keyword evidence="3" id="KW-1003">Cell membrane</keyword>
<evidence type="ECO:0000259" key="8">
    <source>
        <dbReference type="PROSITE" id="PS50928"/>
    </source>
</evidence>
<protein>
    <submittedName>
        <fullName evidence="9">ABC transporter permease</fullName>
    </submittedName>
</protein>
<gene>
    <name evidence="9" type="ORF">OCH74_06210</name>
</gene>
<evidence type="ECO:0000256" key="6">
    <source>
        <dbReference type="ARBA" id="ARBA00023136"/>
    </source>
</evidence>
<feature type="domain" description="ABC transmembrane type-1" evidence="8">
    <location>
        <begin position="138"/>
        <end position="339"/>
    </location>
</feature>
<dbReference type="PANTHER" id="PTHR43163:SF6">
    <property type="entry name" value="DIPEPTIDE TRANSPORT SYSTEM PERMEASE PROTEIN DPPB-RELATED"/>
    <property type="match status" value="1"/>
</dbReference>
<evidence type="ECO:0000313" key="10">
    <source>
        <dbReference type="Proteomes" id="UP001620273"/>
    </source>
</evidence>
<dbReference type="Gene3D" id="1.10.3720.10">
    <property type="entry name" value="MetI-like"/>
    <property type="match status" value="1"/>
</dbReference>
<comment type="similarity">
    <text evidence="7">Belongs to the binding-protein-dependent transport system permease family.</text>
</comment>
<feature type="transmembrane region" description="Helical" evidence="7">
    <location>
        <begin position="142"/>
        <end position="163"/>
    </location>
</feature>
<evidence type="ECO:0000256" key="1">
    <source>
        <dbReference type="ARBA" id="ARBA00004651"/>
    </source>
</evidence>
<proteinExistence type="inferred from homology"/>